<organism evidence="1">
    <name type="scientific">marine metagenome</name>
    <dbReference type="NCBI Taxonomy" id="408172"/>
    <lineage>
        <taxon>unclassified sequences</taxon>
        <taxon>metagenomes</taxon>
        <taxon>ecological metagenomes</taxon>
    </lineage>
</organism>
<protein>
    <submittedName>
        <fullName evidence="1">Uncharacterized protein</fullName>
    </submittedName>
</protein>
<dbReference type="SUPFAM" id="SSF57783">
    <property type="entry name" value="Zinc beta-ribbon"/>
    <property type="match status" value="1"/>
</dbReference>
<dbReference type="EMBL" id="UINC01192312">
    <property type="protein sequence ID" value="SVE07401.1"/>
    <property type="molecule type" value="Genomic_DNA"/>
</dbReference>
<gene>
    <name evidence="1" type="ORF">METZ01_LOCUS460255</name>
</gene>
<sequence>MVKQVQSICKHLLPNGKAYGPDWMASNVEDVSRKKPGTNTGSLRVNLQTGEWIDHGDTLQKGGILDLWMACRGKTFREALIEAADFVGHRPVGDKAFFNRGRKKPAPRESFDELLKPLEEGSPGWKWLTEVRGVSPEAI</sequence>
<evidence type="ECO:0000313" key="1">
    <source>
        <dbReference type="EMBL" id="SVE07401.1"/>
    </source>
</evidence>
<name>A0A383AIJ4_9ZZZZ</name>
<reference evidence="1" key="1">
    <citation type="submission" date="2018-05" db="EMBL/GenBank/DDBJ databases">
        <authorList>
            <person name="Lanie J.A."/>
            <person name="Ng W.-L."/>
            <person name="Kazmierczak K.M."/>
            <person name="Andrzejewski T.M."/>
            <person name="Davidsen T.M."/>
            <person name="Wayne K.J."/>
            <person name="Tettelin H."/>
            <person name="Glass J.I."/>
            <person name="Rusch D."/>
            <person name="Podicherti R."/>
            <person name="Tsui H.-C.T."/>
            <person name="Winkler M.E."/>
        </authorList>
    </citation>
    <scope>NUCLEOTIDE SEQUENCE</scope>
</reference>
<feature type="non-terminal residue" evidence="1">
    <location>
        <position position="139"/>
    </location>
</feature>
<dbReference type="AlphaFoldDB" id="A0A383AIJ4"/>
<accession>A0A383AIJ4</accession>
<proteinExistence type="predicted"/>